<evidence type="ECO:0000313" key="2">
    <source>
        <dbReference type="Proteomes" id="UP000655443"/>
    </source>
</evidence>
<name>A0A918YFF9_9ACTN</name>
<organism evidence="1 2">
    <name type="scientific">Streptomyces alanosinicus</name>
    <dbReference type="NCBI Taxonomy" id="68171"/>
    <lineage>
        <taxon>Bacteria</taxon>
        <taxon>Bacillati</taxon>
        <taxon>Actinomycetota</taxon>
        <taxon>Actinomycetes</taxon>
        <taxon>Kitasatosporales</taxon>
        <taxon>Streptomycetaceae</taxon>
        <taxon>Streptomyces</taxon>
    </lineage>
</organism>
<reference evidence="1" key="2">
    <citation type="submission" date="2020-09" db="EMBL/GenBank/DDBJ databases">
        <authorList>
            <person name="Sun Q."/>
            <person name="Ohkuma M."/>
        </authorList>
    </citation>
    <scope>NUCLEOTIDE SEQUENCE</scope>
    <source>
        <strain evidence="1">JCM 4714</strain>
    </source>
</reference>
<comment type="caution">
    <text evidence="1">The sequence shown here is derived from an EMBL/GenBank/DDBJ whole genome shotgun (WGS) entry which is preliminary data.</text>
</comment>
<evidence type="ECO:0000313" key="1">
    <source>
        <dbReference type="EMBL" id="GHE01101.1"/>
    </source>
</evidence>
<dbReference type="Proteomes" id="UP000655443">
    <property type="component" value="Unassembled WGS sequence"/>
</dbReference>
<reference evidence="1" key="1">
    <citation type="journal article" date="2014" name="Int. J. Syst. Evol. Microbiol.">
        <title>Complete genome sequence of Corynebacterium casei LMG S-19264T (=DSM 44701T), isolated from a smear-ripened cheese.</title>
        <authorList>
            <consortium name="US DOE Joint Genome Institute (JGI-PGF)"/>
            <person name="Walter F."/>
            <person name="Albersmeier A."/>
            <person name="Kalinowski J."/>
            <person name="Ruckert C."/>
        </authorList>
    </citation>
    <scope>NUCLEOTIDE SEQUENCE</scope>
    <source>
        <strain evidence="1">JCM 4714</strain>
    </source>
</reference>
<protein>
    <submittedName>
        <fullName evidence="1">Uncharacterized protein</fullName>
    </submittedName>
</protein>
<dbReference type="SUPFAM" id="SSF51735">
    <property type="entry name" value="NAD(P)-binding Rossmann-fold domains"/>
    <property type="match status" value="1"/>
</dbReference>
<dbReference type="EMBL" id="BMVG01000003">
    <property type="protein sequence ID" value="GHE01101.1"/>
    <property type="molecule type" value="Genomic_DNA"/>
</dbReference>
<gene>
    <name evidence="1" type="ORF">GCM10010339_18780</name>
</gene>
<dbReference type="AlphaFoldDB" id="A0A918YFF9"/>
<proteinExistence type="predicted"/>
<sequence>MSIVRKAAVDAMDTGWTRLSMTMPPKRAVLLGGGATAASALAAPARMGAREVAACVRGAARAEEMLSAPLVVSACWCIRRRCRWRW</sequence>
<dbReference type="Gene3D" id="3.40.50.720">
    <property type="entry name" value="NAD(P)-binding Rossmann-like Domain"/>
    <property type="match status" value="1"/>
</dbReference>
<accession>A0A918YFF9</accession>
<keyword evidence="2" id="KW-1185">Reference proteome</keyword>
<dbReference type="InterPro" id="IPR036291">
    <property type="entry name" value="NAD(P)-bd_dom_sf"/>
</dbReference>